<dbReference type="SUPFAM" id="SSF46626">
    <property type="entry name" value="Cytochrome c"/>
    <property type="match status" value="2"/>
</dbReference>
<organism evidence="6 7">
    <name type="scientific">SAR86 cluster bacterium</name>
    <dbReference type="NCBI Taxonomy" id="2030880"/>
    <lineage>
        <taxon>Bacteria</taxon>
        <taxon>Pseudomonadati</taxon>
        <taxon>Pseudomonadota</taxon>
        <taxon>Gammaproteobacteria</taxon>
        <taxon>SAR86 cluster</taxon>
    </lineage>
</organism>
<dbReference type="NCBIfam" id="TIGR02603">
    <property type="entry name" value="CxxCH_TIGR02603"/>
    <property type="match status" value="1"/>
</dbReference>
<gene>
    <name evidence="6" type="ORF">COB20_15740</name>
</gene>
<dbReference type="PANTHER" id="PTHR33546">
    <property type="entry name" value="LARGE, MULTIFUNCTIONAL SECRETED PROTEIN-RELATED"/>
    <property type="match status" value="1"/>
</dbReference>
<evidence type="ECO:0000256" key="4">
    <source>
        <dbReference type="PROSITE-ProRule" id="PRU00433"/>
    </source>
</evidence>
<dbReference type="InterPro" id="IPR009056">
    <property type="entry name" value="Cyt_c-like_dom"/>
</dbReference>
<keyword evidence="2 4" id="KW-0479">Metal-binding</keyword>
<evidence type="ECO:0000256" key="3">
    <source>
        <dbReference type="ARBA" id="ARBA00023004"/>
    </source>
</evidence>
<feature type="domain" description="Cytochrome c" evidence="5">
    <location>
        <begin position="39"/>
        <end position="118"/>
    </location>
</feature>
<protein>
    <recommendedName>
        <fullName evidence="5">Cytochrome c domain-containing protein</fullName>
    </recommendedName>
</protein>
<proteinExistence type="predicted"/>
<dbReference type="GO" id="GO:0009055">
    <property type="term" value="F:electron transfer activity"/>
    <property type="evidence" value="ECO:0007669"/>
    <property type="project" value="InterPro"/>
</dbReference>
<dbReference type="AlphaFoldDB" id="A0A2A4WU94"/>
<feature type="domain" description="Cytochrome c" evidence="5">
    <location>
        <begin position="136"/>
        <end position="271"/>
    </location>
</feature>
<dbReference type="GO" id="GO:0046872">
    <property type="term" value="F:metal ion binding"/>
    <property type="evidence" value="ECO:0007669"/>
    <property type="project" value="UniProtKB-KW"/>
</dbReference>
<sequence length="271" mass="28622">MTKPVGDKLNSSFALLLLRNLKSALAILVLSGLSTTSLAGVGEGQELYNAYCQICHGALGEGQTMGKPLTDGPANRLADQELIDVITDGRAGTGMVAWEGSLSEVEIFDIASYIRNLQGKPALILGGDDSGPSDDPNVIAGEMLFNGSAGCATCHSYDDQGGSVGPSLDGLGSRLSDDALTQALTNPSAPIVSGYGAKEVEQEDGTIVRGRYRNDSELAVQIQSEDGRRWVTYFKERVTAVRDSDESLMPDTFANLGASEQQQLLAFLKSL</sequence>
<comment type="caution">
    <text evidence="6">The sequence shown here is derived from an EMBL/GenBank/DDBJ whole genome shotgun (WGS) entry which is preliminary data.</text>
</comment>
<dbReference type="EMBL" id="NVUL01000112">
    <property type="protein sequence ID" value="PCI73890.1"/>
    <property type="molecule type" value="Genomic_DNA"/>
</dbReference>
<dbReference type="GO" id="GO:0020037">
    <property type="term" value="F:heme binding"/>
    <property type="evidence" value="ECO:0007669"/>
    <property type="project" value="InterPro"/>
</dbReference>
<name>A0A2A4WU94_9GAMM</name>
<accession>A0A2A4WU94</accession>
<reference evidence="7" key="1">
    <citation type="submission" date="2017-08" db="EMBL/GenBank/DDBJ databases">
        <title>A dynamic microbial community with high functional redundancy inhabits the cold, oxic subseafloor aquifer.</title>
        <authorList>
            <person name="Tully B.J."/>
            <person name="Wheat C.G."/>
            <person name="Glazer B.T."/>
            <person name="Huber J.A."/>
        </authorList>
    </citation>
    <scope>NUCLEOTIDE SEQUENCE [LARGE SCALE GENOMIC DNA]</scope>
</reference>
<evidence type="ECO:0000256" key="2">
    <source>
        <dbReference type="ARBA" id="ARBA00022723"/>
    </source>
</evidence>
<evidence type="ECO:0000256" key="1">
    <source>
        <dbReference type="ARBA" id="ARBA00022617"/>
    </source>
</evidence>
<evidence type="ECO:0000313" key="7">
    <source>
        <dbReference type="Proteomes" id="UP000218767"/>
    </source>
</evidence>
<evidence type="ECO:0000259" key="5">
    <source>
        <dbReference type="PROSITE" id="PS51007"/>
    </source>
</evidence>
<dbReference type="PROSITE" id="PS51007">
    <property type="entry name" value="CYTC"/>
    <property type="match status" value="2"/>
</dbReference>
<dbReference type="Proteomes" id="UP000218767">
    <property type="component" value="Unassembled WGS sequence"/>
</dbReference>
<dbReference type="Pfam" id="PF00034">
    <property type="entry name" value="Cytochrom_C"/>
    <property type="match status" value="1"/>
</dbReference>
<dbReference type="PANTHER" id="PTHR33546:SF1">
    <property type="entry name" value="LARGE, MULTIFUNCTIONAL SECRETED PROTEIN"/>
    <property type="match status" value="1"/>
</dbReference>
<dbReference type="Gene3D" id="1.10.760.10">
    <property type="entry name" value="Cytochrome c-like domain"/>
    <property type="match status" value="2"/>
</dbReference>
<dbReference type="Pfam" id="PF13442">
    <property type="entry name" value="Cytochrome_CBB3"/>
    <property type="match status" value="1"/>
</dbReference>
<evidence type="ECO:0000313" key="6">
    <source>
        <dbReference type="EMBL" id="PCI73890.1"/>
    </source>
</evidence>
<keyword evidence="3 4" id="KW-0408">Iron</keyword>
<dbReference type="InterPro" id="IPR013427">
    <property type="entry name" value="Haem-bd_dom_put"/>
</dbReference>
<keyword evidence="1 4" id="KW-0349">Heme</keyword>
<dbReference type="InterPro" id="IPR036909">
    <property type="entry name" value="Cyt_c-like_dom_sf"/>
</dbReference>